<proteinExistence type="predicted"/>
<feature type="region of interest" description="Disordered" evidence="1">
    <location>
        <begin position="131"/>
        <end position="159"/>
    </location>
</feature>
<keyword evidence="3" id="KW-1185">Reference proteome</keyword>
<dbReference type="AlphaFoldDB" id="A0A0J7YPS8"/>
<feature type="non-terminal residue" evidence="2">
    <location>
        <position position="1"/>
    </location>
</feature>
<evidence type="ECO:0000256" key="1">
    <source>
        <dbReference type="SAM" id="MobiDB-lite"/>
    </source>
</evidence>
<reference evidence="2 3" key="1">
    <citation type="journal article" date="2014" name="Nature">
        <title>The genome of the recently domesticated crop plant sugar beet (Beta vulgaris).</title>
        <authorList>
            <person name="Dohm J.C."/>
            <person name="Minoche A.E."/>
            <person name="Holtgrawe D."/>
            <person name="Capella-Gutierrez S."/>
            <person name="Zakrzewski F."/>
            <person name="Tafer H."/>
            <person name="Rupp O."/>
            <person name="Sorensen T.R."/>
            <person name="Stracke R."/>
            <person name="Reinhardt R."/>
            <person name="Goesmann A."/>
            <person name="Kraft T."/>
            <person name="Schulz B."/>
            <person name="Stadler P.F."/>
            <person name="Schmidt T."/>
            <person name="Gabaldon T."/>
            <person name="Lehrach H."/>
            <person name="Weisshaar B."/>
            <person name="Himmelbauer H."/>
        </authorList>
    </citation>
    <scope>NUCLEOTIDE SEQUENCE [LARGE SCALE GENOMIC DNA]</scope>
    <source>
        <tissue evidence="2">Taproot</tissue>
    </source>
</reference>
<dbReference type="Proteomes" id="UP000035740">
    <property type="component" value="Unassembled WGS sequence"/>
</dbReference>
<dbReference type="Gramene" id="KMS65509">
    <property type="protein sequence ID" value="KMS65509"/>
    <property type="gene ID" value="BVRB_035270"/>
</dbReference>
<sequence>IEKLQSQLNKDEEGVDKASVTEELSAVLKTKQSTFDQLRSRLRPSLSEPIYDFEVFDRNKHSTRAQPPVFDVAIQGRLTPPPQQGSGSGKVIVDSETAKQNMQRDNRYNIIITDVSKDKKKHGPVRVVVRQKDGGLRHATRNELERAIQNEDPVPRDRR</sequence>
<protein>
    <submittedName>
        <fullName evidence="2">Uncharacterized protein</fullName>
    </submittedName>
</protein>
<feature type="non-terminal residue" evidence="2">
    <location>
        <position position="159"/>
    </location>
</feature>
<dbReference type="EMBL" id="KQ107587">
    <property type="protein sequence ID" value="KMS65509.1"/>
    <property type="molecule type" value="Genomic_DNA"/>
</dbReference>
<accession>A0A0J7YPS8</accession>
<evidence type="ECO:0000313" key="3">
    <source>
        <dbReference type="Proteomes" id="UP000035740"/>
    </source>
</evidence>
<evidence type="ECO:0000313" key="2">
    <source>
        <dbReference type="EMBL" id="KMS65509.1"/>
    </source>
</evidence>
<gene>
    <name evidence="2" type="ORF">BVRB_035270</name>
</gene>
<dbReference type="OrthoDB" id="10559877at2759"/>
<organism evidence="2 3">
    <name type="scientific">Beta vulgaris subsp. vulgaris</name>
    <name type="common">Beet</name>
    <dbReference type="NCBI Taxonomy" id="3555"/>
    <lineage>
        <taxon>Eukaryota</taxon>
        <taxon>Viridiplantae</taxon>
        <taxon>Streptophyta</taxon>
        <taxon>Embryophyta</taxon>
        <taxon>Tracheophyta</taxon>
        <taxon>Spermatophyta</taxon>
        <taxon>Magnoliopsida</taxon>
        <taxon>eudicotyledons</taxon>
        <taxon>Gunneridae</taxon>
        <taxon>Pentapetalae</taxon>
        <taxon>Caryophyllales</taxon>
        <taxon>Chenopodiaceae</taxon>
        <taxon>Betoideae</taxon>
        <taxon>Beta</taxon>
    </lineage>
</organism>
<name>A0A0J7YPS8_BETVV</name>